<feature type="region of interest" description="Disordered" evidence="7">
    <location>
        <begin position="267"/>
        <end position="296"/>
    </location>
</feature>
<dbReference type="PANTHER" id="PTHR14240:SF1">
    <property type="entry name" value="PROTEIN FANTOM-RELATED"/>
    <property type="match status" value="1"/>
</dbReference>
<feature type="compositionally biased region" description="Basic and acidic residues" evidence="7">
    <location>
        <begin position="267"/>
        <end position="295"/>
    </location>
</feature>
<dbReference type="PROSITE" id="PS50004">
    <property type="entry name" value="C2"/>
    <property type="match status" value="1"/>
</dbReference>
<feature type="domain" description="C2" evidence="8">
    <location>
        <begin position="599"/>
        <end position="732"/>
    </location>
</feature>
<dbReference type="SMART" id="SM00239">
    <property type="entry name" value="C2"/>
    <property type="match status" value="1"/>
</dbReference>
<comment type="similarity">
    <text evidence="2">Belongs to the RPGRIP1 family.</text>
</comment>
<dbReference type="SUPFAM" id="SSF49562">
    <property type="entry name" value="C2 domain (Calcium/lipid-binding domain, CaLB)"/>
    <property type="match status" value="2"/>
</dbReference>
<dbReference type="InterPro" id="IPR000008">
    <property type="entry name" value="C2_dom"/>
</dbReference>
<evidence type="ECO:0000256" key="5">
    <source>
        <dbReference type="ARBA" id="ARBA00023273"/>
    </source>
</evidence>
<evidence type="ECO:0000256" key="2">
    <source>
        <dbReference type="ARBA" id="ARBA00006042"/>
    </source>
</evidence>
<dbReference type="Pfam" id="PF00168">
    <property type="entry name" value="C2"/>
    <property type="match status" value="1"/>
</dbReference>
<keyword evidence="10" id="KW-1185">Reference proteome</keyword>
<evidence type="ECO:0000313" key="9">
    <source>
        <dbReference type="EMBL" id="KAI1728586.1"/>
    </source>
</evidence>
<evidence type="ECO:0000313" key="10">
    <source>
        <dbReference type="Proteomes" id="UP001201812"/>
    </source>
</evidence>
<dbReference type="Proteomes" id="UP001201812">
    <property type="component" value="Unassembled WGS sequence"/>
</dbReference>
<dbReference type="CDD" id="cd00030">
    <property type="entry name" value="C2"/>
    <property type="match status" value="1"/>
</dbReference>
<dbReference type="InterPro" id="IPR021656">
    <property type="entry name" value="C2-C2_1"/>
</dbReference>
<feature type="region of interest" description="Disordered" evidence="7">
    <location>
        <begin position="1012"/>
        <end position="1113"/>
    </location>
</feature>
<reference evidence="9" key="1">
    <citation type="submission" date="2022-01" db="EMBL/GenBank/DDBJ databases">
        <title>Genome Sequence Resource for Two Populations of Ditylenchus destructor, the Migratory Endoparasitic Phytonematode.</title>
        <authorList>
            <person name="Zhang H."/>
            <person name="Lin R."/>
            <person name="Xie B."/>
        </authorList>
    </citation>
    <scope>NUCLEOTIDE SEQUENCE</scope>
    <source>
        <strain evidence="9">BazhouSP</strain>
    </source>
</reference>
<dbReference type="EMBL" id="JAKKPZ010000001">
    <property type="protein sequence ID" value="KAI1728586.1"/>
    <property type="molecule type" value="Genomic_DNA"/>
</dbReference>
<dbReference type="Gene3D" id="2.60.40.150">
    <property type="entry name" value="C2 domain"/>
    <property type="match status" value="3"/>
</dbReference>
<name>A0AAD4RDG9_9BILA</name>
<feature type="coiled-coil region" evidence="6">
    <location>
        <begin position="112"/>
        <end position="255"/>
    </location>
</feature>
<evidence type="ECO:0000256" key="3">
    <source>
        <dbReference type="ARBA" id="ARBA00023054"/>
    </source>
</evidence>
<keyword evidence="5" id="KW-0966">Cell projection</keyword>
<comment type="subcellular location">
    <subcellularLocation>
        <location evidence="1">Cell projection</location>
        <location evidence="1">Cilium</location>
    </subcellularLocation>
</comment>
<evidence type="ECO:0000259" key="8">
    <source>
        <dbReference type="PROSITE" id="PS50004"/>
    </source>
</evidence>
<feature type="region of interest" description="Disordered" evidence="7">
    <location>
        <begin position="1128"/>
        <end position="1150"/>
    </location>
</feature>
<proteinExistence type="inferred from homology"/>
<keyword evidence="4" id="KW-0969">Cilium</keyword>
<sequence length="1304" mass="147603">MTVGDTMPRDESEGRNIVNLRRENKLLEQKLNVLKHQLLSYSKPVSLIQNTFPKKSIRPSTIIPIAGTQEMHTHLTHINHDSAINGRSRISSVEKYPTPNFIVENVSDKTYLIRLQRANRNMEVELDELRFSVNKANQKLSSLRMEYDHVVQELKIAQSNVKNLEESIMNMRNDVLKSSELTHNNAGIVEKEIDILNEEKSVLKAAHDRLIAKSLEQESTHKYKAEELNQLNTHVEQLKKSLAEEVRFRKALEEEILSSQSRILTSDDRVKNTDSSKSVEEQLSEKAYHPSEKRNSMQRNYMNAPRYGSIQNSQKGDWGSPVLDRLFQDVIGIIESHVNEDKKQDPDGFLHAINEDDTKSTSRWQKMYEQIYLELEKVRNMLLSQYSINESMKQEMADMGATLELAQRNFDIKRAEYADELKEKTKQIDILENQLRSIASSGGDLPPNTISSPVVGEFTDITKVSKRAESARPVLFLSIEFFDFELQTTPLINGPEATFDYSMAYEVLVSNLFIHYIQTDAISVELFQVVGTTYRQLSIGRVSLRKLLLGRPLRNLTGRLEFYPLNTETHKSALIATLHYNIDVPLNLMNALNLQRRRMLATAYLPGELQDKALHNELYIDIHRCSGLDKLLTTSHRNQTSYVAYQLFDLPVHMTKVVKDNSNPVFNDSRAWTLPLGNSLHDYLKSQELQIFVLEDIKDDASTRVDFKPDALGFLRIPLFPIAKNQRIRGSFPLLRPDESISEASIDISIRWKYAYVVEEEDLIHEKSASTTNVETKELMAEQIDALEKSTPSLQNTSPHNHQIKEVTDGDMGIAVQVEKKIEQQKSPEQIEENGSVPDLVPAMRLQEVLKPLSDSSSDDSQMDTNELETRLLHIQSPSISKIDTKADAKPSIQPLPKLRHIPKLVEEATDGTKPQENMPESTILKIPPPTQTNDNGSNSSDSSIASDATYTTTGTQSKGLEEDLLSPPLRTAPRAIEVEPEIEMPAAKTPRNVEQEMERMLQLGAEALEISQSSSASLSPPDVGKTTMQNNRINSEDDIPQAPVRRSLLGDLPSLQPPIAQTRKAGAKAVEFTDPLHSSIPPSEASSFADEQTTNGSVASSTSGTPRQRPIVKRRVVDLALSDVNRAPPSLRTSNELLDTPEEEEDQSQDLRVSIYIGRLRLLEGSSLLTSQYDGAQVFVEWNFLDFNRDICETPGTFALPRKSTDICMFDSERLYDLNRKRADLLAQWTHLNNRLTFTLVMDPIDDQSLDFDDLCIGELYLNEVTETSDHFITLRNVDNMPMAMLEVNINYSEKLLEHLRGV</sequence>
<feature type="compositionally biased region" description="Acidic residues" evidence="7">
    <location>
        <begin position="1140"/>
        <end position="1149"/>
    </location>
</feature>
<evidence type="ECO:0000256" key="1">
    <source>
        <dbReference type="ARBA" id="ARBA00004138"/>
    </source>
</evidence>
<dbReference type="Pfam" id="PF11618">
    <property type="entry name" value="C2-C2_1"/>
    <property type="match status" value="1"/>
</dbReference>
<dbReference type="PANTHER" id="PTHR14240">
    <property type="entry name" value="RETINITIS PIGMENTOSA GTPASE REGULATOR-INTERACTING PROTEIN"/>
    <property type="match status" value="1"/>
</dbReference>
<feature type="compositionally biased region" description="Polar residues" evidence="7">
    <location>
        <begin position="1081"/>
        <end position="1107"/>
    </location>
</feature>
<dbReference type="GO" id="GO:0005856">
    <property type="term" value="C:cytoskeleton"/>
    <property type="evidence" value="ECO:0007669"/>
    <property type="project" value="UniProtKB-ARBA"/>
</dbReference>
<evidence type="ECO:0000256" key="4">
    <source>
        <dbReference type="ARBA" id="ARBA00023069"/>
    </source>
</evidence>
<dbReference type="InterPro" id="IPR035892">
    <property type="entry name" value="C2_domain_sf"/>
</dbReference>
<evidence type="ECO:0000256" key="7">
    <source>
        <dbReference type="SAM" id="MobiDB-lite"/>
    </source>
</evidence>
<dbReference type="GO" id="GO:1905515">
    <property type="term" value="P:non-motile cilium assembly"/>
    <property type="evidence" value="ECO:0007669"/>
    <property type="project" value="TreeGrafter"/>
</dbReference>
<feature type="coiled-coil region" evidence="6">
    <location>
        <begin position="389"/>
        <end position="441"/>
    </location>
</feature>
<feature type="region of interest" description="Disordered" evidence="7">
    <location>
        <begin position="882"/>
        <end position="972"/>
    </location>
</feature>
<organism evidence="9 10">
    <name type="scientific">Ditylenchus destructor</name>
    <dbReference type="NCBI Taxonomy" id="166010"/>
    <lineage>
        <taxon>Eukaryota</taxon>
        <taxon>Metazoa</taxon>
        <taxon>Ecdysozoa</taxon>
        <taxon>Nematoda</taxon>
        <taxon>Chromadorea</taxon>
        <taxon>Rhabditida</taxon>
        <taxon>Tylenchina</taxon>
        <taxon>Tylenchomorpha</taxon>
        <taxon>Sphaerularioidea</taxon>
        <taxon>Anguinidae</taxon>
        <taxon>Anguininae</taxon>
        <taxon>Ditylenchus</taxon>
    </lineage>
</organism>
<comment type="caution">
    <text evidence="9">The sequence shown here is derived from an EMBL/GenBank/DDBJ whole genome shotgun (WGS) entry which is preliminary data.</text>
</comment>
<gene>
    <name evidence="9" type="ORF">DdX_00780</name>
</gene>
<keyword evidence="3 6" id="KW-0175">Coiled coil</keyword>
<accession>A0AAD4RDG9</accession>
<evidence type="ECO:0000256" key="6">
    <source>
        <dbReference type="SAM" id="Coils"/>
    </source>
</evidence>
<protein>
    <submittedName>
        <fullName evidence="9">First c2 domain of RPGR-interacting protein 1 domain-containing protein</fullName>
    </submittedName>
</protein>
<dbReference type="GO" id="GO:0035869">
    <property type="term" value="C:ciliary transition zone"/>
    <property type="evidence" value="ECO:0007669"/>
    <property type="project" value="TreeGrafter"/>
</dbReference>
<feature type="compositionally biased region" description="Low complexity" evidence="7">
    <location>
        <begin position="932"/>
        <end position="954"/>
    </location>
</feature>
<dbReference type="InterPro" id="IPR031139">
    <property type="entry name" value="RPGRIP1_fam"/>
</dbReference>